<dbReference type="InterPro" id="IPR013766">
    <property type="entry name" value="Thioredoxin_domain"/>
</dbReference>
<evidence type="ECO:0000259" key="4">
    <source>
        <dbReference type="PROSITE" id="PS51352"/>
    </source>
</evidence>
<evidence type="ECO:0000313" key="6">
    <source>
        <dbReference type="Proteomes" id="UP000618754"/>
    </source>
</evidence>
<dbReference type="SUPFAM" id="SSF52833">
    <property type="entry name" value="Thioredoxin-like"/>
    <property type="match status" value="1"/>
</dbReference>
<dbReference type="Gene3D" id="3.40.30.10">
    <property type="entry name" value="Glutaredoxin"/>
    <property type="match status" value="1"/>
</dbReference>
<evidence type="ECO:0000256" key="3">
    <source>
        <dbReference type="SAM" id="SignalP"/>
    </source>
</evidence>
<gene>
    <name evidence="5" type="ORF">IDJ75_19625</name>
</gene>
<comment type="caution">
    <text evidence="5">The sequence shown here is derived from an EMBL/GenBank/DDBJ whole genome shotgun (WGS) entry which is preliminary data.</text>
</comment>
<dbReference type="RefSeq" id="WP_191177347.1">
    <property type="nucleotide sequence ID" value="NZ_JACWMW010000006.1"/>
</dbReference>
<keyword evidence="1" id="KW-0676">Redox-active center</keyword>
<dbReference type="InterPro" id="IPR036249">
    <property type="entry name" value="Thioredoxin-like_sf"/>
</dbReference>
<name>A0ABR7XAF1_9SPHI</name>
<dbReference type="PANTHER" id="PTHR42852">
    <property type="entry name" value="THIOL:DISULFIDE INTERCHANGE PROTEIN DSBE"/>
    <property type="match status" value="1"/>
</dbReference>
<dbReference type="Proteomes" id="UP000618754">
    <property type="component" value="Unassembled WGS sequence"/>
</dbReference>
<dbReference type="PROSITE" id="PS00194">
    <property type="entry name" value="THIOREDOXIN_1"/>
    <property type="match status" value="1"/>
</dbReference>
<evidence type="ECO:0000256" key="2">
    <source>
        <dbReference type="SAM" id="MobiDB-lite"/>
    </source>
</evidence>
<organism evidence="5 6">
    <name type="scientific">Mucilaginibacter rigui</name>
    <dbReference type="NCBI Taxonomy" id="534635"/>
    <lineage>
        <taxon>Bacteria</taxon>
        <taxon>Pseudomonadati</taxon>
        <taxon>Bacteroidota</taxon>
        <taxon>Sphingobacteriia</taxon>
        <taxon>Sphingobacteriales</taxon>
        <taxon>Sphingobacteriaceae</taxon>
        <taxon>Mucilaginibacter</taxon>
    </lineage>
</organism>
<sequence length="262" mass="29562">MSRLFTILLLLACFAAQAQTRPSPKDILADEKLLVKDSAGKVLQYKEWRPLIATGDYVIRSIYRANDTTHILRHITPEEKARFAAMRPTIPTVPTADPGPQAPQLNPDDEPVNQPAPSESFPVGAKLNMLSAKDMDGKWVDNKATKGKIVVLNFWFIGCPPCKAEIPELNKLVAENAADPDIIFIAVGLDRRWEISDFLKTHPFNYRQVAEARRYCEGYGIKLYPTNVIIDKQGIIRYSAVGYGQNYMAWMKKTIRDIKNEN</sequence>
<evidence type="ECO:0000256" key="1">
    <source>
        <dbReference type="ARBA" id="ARBA00023284"/>
    </source>
</evidence>
<keyword evidence="3" id="KW-0732">Signal</keyword>
<reference evidence="5 6" key="1">
    <citation type="submission" date="2020-09" db="EMBL/GenBank/DDBJ databases">
        <title>Novel species of Mucilaginibacter isolated from a glacier on the Tibetan Plateau.</title>
        <authorList>
            <person name="Liu Q."/>
            <person name="Xin Y.-H."/>
        </authorList>
    </citation>
    <scope>NUCLEOTIDE SEQUENCE [LARGE SCALE GENOMIC DNA]</scope>
    <source>
        <strain evidence="5 6">CGMCC 1.13878</strain>
    </source>
</reference>
<dbReference type="PROSITE" id="PS51352">
    <property type="entry name" value="THIOREDOXIN_2"/>
    <property type="match status" value="1"/>
</dbReference>
<dbReference type="Pfam" id="PF00578">
    <property type="entry name" value="AhpC-TSA"/>
    <property type="match status" value="1"/>
</dbReference>
<evidence type="ECO:0000313" key="5">
    <source>
        <dbReference type="EMBL" id="MBD1387504.1"/>
    </source>
</evidence>
<dbReference type="EMBL" id="JACWMW010000006">
    <property type="protein sequence ID" value="MBD1387504.1"/>
    <property type="molecule type" value="Genomic_DNA"/>
</dbReference>
<keyword evidence="6" id="KW-1185">Reference proteome</keyword>
<proteinExistence type="predicted"/>
<dbReference type="InterPro" id="IPR050553">
    <property type="entry name" value="Thioredoxin_ResA/DsbE_sf"/>
</dbReference>
<dbReference type="InterPro" id="IPR000866">
    <property type="entry name" value="AhpC/TSA"/>
</dbReference>
<dbReference type="PANTHER" id="PTHR42852:SF13">
    <property type="entry name" value="PROTEIN DIPZ"/>
    <property type="match status" value="1"/>
</dbReference>
<feature type="region of interest" description="Disordered" evidence="2">
    <location>
        <begin position="90"/>
        <end position="118"/>
    </location>
</feature>
<dbReference type="CDD" id="cd02966">
    <property type="entry name" value="TlpA_like_family"/>
    <property type="match status" value="1"/>
</dbReference>
<feature type="chain" id="PRO_5047288121" evidence="3">
    <location>
        <begin position="19"/>
        <end position="262"/>
    </location>
</feature>
<accession>A0ABR7XAF1</accession>
<dbReference type="InterPro" id="IPR017937">
    <property type="entry name" value="Thioredoxin_CS"/>
</dbReference>
<feature type="signal peptide" evidence="3">
    <location>
        <begin position="1"/>
        <end position="18"/>
    </location>
</feature>
<protein>
    <submittedName>
        <fullName evidence="5">TlpA family protein disulfide reductase</fullName>
    </submittedName>
</protein>
<feature type="domain" description="Thioredoxin" evidence="4">
    <location>
        <begin position="121"/>
        <end position="260"/>
    </location>
</feature>